<reference evidence="7" key="1">
    <citation type="submission" date="2017-03" db="EMBL/GenBank/DDBJ databases">
        <title>Phytopthora megakarya and P. palmivora, two closely related causual agents of cacao black pod achieved similar genome size and gene model numbers by different mechanisms.</title>
        <authorList>
            <person name="Ali S."/>
            <person name="Shao J."/>
            <person name="Larry D.J."/>
            <person name="Kronmiller B."/>
            <person name="Shen D."/>
            <person name="Strem M.D."/>
            <person name="Melnick R.L."/>
            <person name="Guiltinan M.J."/>
            <person name="Tyler B.M."/>
            <person name="Meinhardt L.W."/>
            <person name="Bailey B.A."/>
        </authorList>
    </citation>
    <scope>NUCLEOTIDE SEQUENCE [LARGE SCALE GENOMIC DNA]</scope>
    <source>
        <strain evidence="7">zdho120</strain>
    </source>
</reference>
<dbReference type="GO" id="GO:0005576">
    <property type="term" value="C:extracellular region"/>
    <property type="evidence" value="ECO:0007669"/>
    <property type="project" value="TreeGrafter"/>
</dbReference>
<keyword evidence="1" id="KW-0646">Protease inhibitor</keyword>
<dbReference type="InterPro" id="IPR036058">
    <property type="entry name" value="Kazal_dom_sf"/>
</dbReference>
<dbReference type="OrthoDB" id="126772at2759"/>
<evidence type="ECO:0000256" key="2">
    <source>
        <dbReference type="ARBA" id="ARBA00022900"/>
    </source>
</evidence>
<evidence type="ECO:0000256" key="4">
    <source>
        <dbReference type="SAM" id="SignalP"/>
    </source>
</evidence>
<keyword evidence="4" id="KW-0732">Signal</keyword>
<dbReference type="Proteomes" id="UP000198211">
    <property type="component" value="Unassembled WGS sequence"/>
</dbReference>
<evidence type="ECO:0000313" key="6">
    <source>
        <dbReference type="EMBL" id="OWZ14328.1"/>
    </source>
</evidence>
<dbReference type="PANTHER" id="PTHR10913:SF45">
    <property type="entry name" value="FOLLISTATIN, ISOFORM A-RELATED"/>
    <property type="match status" value="1"/>
</dbReference>
<dbReference type="PANTHER" id="PTHR10913">
    <property type="entry name" value="FOLLISTATIN-RELATED"/>
    <property type="match status" value="1"/>
</dbReference>
<accession>A0A225WAR9</accession>
<gene>
    <name evidence="6" type="ORF">PHMEG_00012208</name>
</gene>
<comment type="caution">
    <text evidence="6">The sequence shown here is derived from an EMBL/GenBank/DDBJ whole genome shotgun (WGS) entry which is preliminary data.</text>
</comment>
<dbReference type="CDD" id="cd00104">
    <property type="entry name" value="KAZAL_FS"/>
    <property type="match status" value="1"/>
</dbReference>
<dbReference type="EMBL" id="NBNE01001363">
    <property type="protein sequence ID" value="OWZ14328.1"/>
    <property type="molecule type" value="Genomic_DNA"/>
</dbReference>
<evidence type="ECO:0000256" key="3">
    <source>
        <dbReference type="ARBA" id="ARBA00023157"/>
    </source>
</evidence>
<dbReference type="GO" id="GO:0030154">
    <property type="term" value="P:cell differentiation"/>
    <property type="evidence" value="ECO:0007669"/>
    <property type="project" value="TreeGrafter"/>
</dbReference>
<name>A0A225WAR9_9STRA</name>
<feature type="domain" description="Kazal-like" evidence="5">
    <location>
        <begin position="20"/>
        <end position="74"/>
    </location>
</feature>
<organism evidence="6 7">
    <name type="scientific">Phytophthora megakarya</name>
    <dbReference type="NCBI Taxonomy" id="4795"/>
    <lineage>
        <taxon>Eukaryota</taxon>
        <taxon>Sar</taxon>
        <taxon>Stramenopiles</taxon>
        <taxon>Oomycota</taxon>
        <taxon>Peronosporomycetes</taxon>
        <taxon>Peronosporales</taxon>
        <taxon>Peronosporaceae</taxon>
        <taxon>Phytophthora</taxon>
    </lineage>
</organism>
<keyword evidence="7" id="KW-1185">Reference proteome</keyword>
<evidence type="ECO:0000259" key="5">
    <source>
        <dbReference type="PROSITE" id="PS51465"/>
    </source>
</evidence>
<protein>
    <submittedName>
        <fullName evidence="6">Protease inhibitor Epi10</fullName>
    </submittedName>
</protein>
<keyword evidence="2" id="KW-0722">Serine protease inhibitor</keyword>
<feature type="chain" id="PRO_5013211601" evidence="4">
    <location>
        <begin position="25"/>
        <end position="161"/>
    </location>
</feature>
<dbReference type="AlphaFoldDB" id="A0A225WAR9"/>
<dbReference type="Pfam" id="PF07648">
    <property type="entry name" value="Kazal_2"/>
    <property type="match status" value="1"/>
</dbReference>
<evidence type="ECO:0000313" key="7">
    <source>
        <dbReference type="Proteomes" id="UP000198211"/>
    </source>
</evidence>
<evidence type="ECO:0000256" key="1">
    <source>
        <dbReference type="ARBA" id="ARBA00022690"/>
    </source>
</evidence>
<dbReference type="Gene3D" id="3.30.60.30">
    <property type="match status" value="1"/>
</dbReference>
<dbReference type="SMART" id="SM00280">
    <property type="entry name" value="KAZAL"/>
    <property type="match status" value="1"/>
</dbReference>
<dbReference type="InterPro" id="IPR050653">
    <property type="entry name" value="Prot_Inhib_GrowthFact_Antg"/>
</dbReference>
<dbReference type="SUPFAM" id="SSF100895">
    <property type="entry name" value="Kazal-type serine protease inhibitors"/>
    <property type="match status" value="1"/>
</dbReference>
<keyword evidence="3" id="KW-1015">Disulfide bond</keyword>
<dbReference type="InterPro" id="IPR002350">
    <property type="entry name" value="Kazal_dom"/>
</dbReference>
<proteinExistence type="predicted"/>
<dbReference type="PROSITE" id="PS51465">
    <property type="entry name" value="KAZAL_2"/>
    <property type="match status" value="1"/>
</dbReference>
<feature type="signal peptide" evidence="4">
    <location>
        <begin position="1"/>
        <end position="24"/>
    </location>
</feature>
<sequence>MKSSFALALVVVTVATVAPTPAAGDCIPDCINPRDYIPICGSDGRTHDNSCMMDFTSCMENIDITKLFDGPCPDSSSIPPATIPPTDEPDTDVLPADSSIQPFMILPTVEPDTDVLPADSSIQPFMILPTVEPDTDVLPADSSIQPFTILPAADAPDARKL</sequence>